<dbReference type="InterPro" id="IPR052174">
    <property type="entry name" value="Flavoredoxin"/>
</dbReference>
<dbReference type="EMBL" id="HF548306">
    <property type="protein sequence ID" value="CCO21494.1"/>
    <property type="molecule type" value="Genomic_DNA"/>
</dbReference>
<dbReference type="Gene3D" id="2.30.110.10">
    <property type="entry name" value="Electron Transport, Fmn-binding Protein, Chain A"/>
    <property type="match status" value="1"/>
</dbReference>
<feature type="domain" description="Flavin reductase like" evidence="2">
    <location>
        <begin position="76"/>
        <end position="225"/>
    </location>
</feature>
<reference evidence="6" key="2">
    <citation type="journal article" date="2013" name="Biotechnol. Biofuels">
        <title>Mining for hemicellulases in the fungus-growing termite Pseudacanthotermes militaris using functional metagenomics.</title>
        <authorList>
            <person name="Bastien G."/>
            <person name="Arnal G."/>
            <person name="Bozonnet S."/>
            <person name="Laguerre S."/>
            <person name="Ferreira F."/>
            <person name="Faure R."/>
            <person name="Henrissat B."/>
            <person name="Lefevre F."/>
            <person name="Robe P."/>
            <person name="Bouchez O."/>
            <person name="Noirot C."/>
            <person name="Dumon C."/>
            <person name="O'Donohue M."/>
        </authorList>
    </citation>
    <scope>NUCLEOTIDE SEQUENCE</scope>
</reference>
<dbReference type="EMBL" id="HF548329">
    <property type="protein sequence ID" value="CCO21773.1"/>
    <property type="molecule type" value="Genomic_DNA"/>
</dbReference>
<gene>
    <name evidence="3" type="ORF">BN138_682</name>
    <name evidence="4" type="ORF">BN138_921</name>
    <name evidence="5" type="ORF">BN138_929</name>
    <name evidence="6" type="ORF">BN138_961</name>
</gene>
<evidence type="ECO:0000256" key="1">
    <source>
        <dbReference type="ARBA" id="ARBA00038054"/>
    </source>
</evidence>
<dbReference type="EMBL" id="HF548324">
    <property type="protein sequence ID" value="CCO21741.1"/>
    <property type="molecule type" value="Genomic_DNA"/>
</dbReference>
<evidence type="ECO:0000313" key="3">
    <source>
        <dbReference type="EMBL" id="CCO21494.1"/>
    </source>
</evidence>
<dbReference type="SUPFAM" id="SSF50475">
    <property type="entry name" value="FMN-binding split barrel"/>
    <property type="match status" value="1"/>
</dbReference>
<dbReference type="InterPro" id="IPR002563">
    <property type="entry name" value="Flavin_Rdtase-like_dom"/>
</dbReference>
<dbReference type="AlphaFoldDB" id="S0DEL4"/>
<comment type="similarity">
    <text evidence="1">Belongs to the flavoredoxin family.</text>
</comment>
<dbReference type="PANTHER" id="PTHR43567">
    <property type="entry name" value="FLAVOREDOXIN-RELATED-RELATED"/>
    <property type="match status" value="1"/>
</dbReference>
<protein>
    <recommendedName>
        <fullName evidence="2">Flavin reductase like domain-containing protein</fullName>
    </recommendedName>
</protein>
<dbReference type="PANTHER" id="PTHR43567:SF5">
    <property type="entry name" value="HYPOTHETICAL CYTOSOLIC PROTEIN"/>
    <property type="match status" value="1"/>
</dbReference>
<dbReference type="InterPro" id="IPR012349">
    <property type="entry name" value="Split_barrel_FMN-bd"/>
</dbReference>
<accession>S0DEL4</accession>
<name>S0DEL4_9ZZZZ</name>
<dbReference type="EMBL" id="HF548321">
    <property type="protein sequence ID" value="CCO21733.1"/>
    <property type="molecule type" value="Genomic_DNA"/>
</dbReference>
<dbReference type="GO" id="GO:0010181">
    <property type="term" value="F:FMN binding"/>
    <property type="evidence" value="ECO:0007669"/>
    <property type="project" value="InterPro"/>
</dbReference>
<reference evidence="6" key="1">
    <citation type="submission" date="2012-10" db="EMBL/GenBank/DDBJ databases">
        <authorList>
            <person name="Sandrine L."/>
        </authorList>
    </citation>
    <scope>NUCLEOTIDE SEQUENCE</scope>
</reference>
<evidence type="ECO:0000313" key="4">
    <source>
        <dbReference type="EMBL" id="CCO21733.1"/>
    </source>
</evidence>
<evidence type="ECO:0000259" key="2">
    <source>
        <dbReference type="Pfam" id="PF01613"/>
    </source>
</evidence>
<dbReference type="Pfam" id="PF01613">
    <property type="entry name" value="Flavin_Reduct"/>
    <property type="match status" value="1"/>
</dbReference>
<dbReference type="PROSITE" id="PS51257">
    <property type="entry name" value="PROKAR_LIPOPROTEIN"/>
    <property type="match status" value="1"/>
</dbReference>
<evidence type="ECO:0000313" key="5">
    <source>
        <dbReference type="EMBL" id="CCO21741.1"/>
    </source>
</evidence>
<evidence type="ECO:0000313" key="6">
    <source>
        <dbReference type="EMBL" id="CCO21773.1"/>
    </source>
</evidence>
<organism evidence="6">
    <name type="scientific">termite gut metagenome</name>
    <dbReference type="NCBI Taxonomy" id="433724"/>
    <lineage>
        <taxon>unclassified sequences</taxon>
        <taxon>metagenomes</taxon>
        <taxon>organismal metagenomes</taxon>
    </lineage>
</organism>
<proteinExistence type="inferred from homology"/>
<sequence>MMKKLVVILSLLAFTACCNAGGEKVAVAEVEAGAKAGVEYGALDREGLPAKSFDEIFAPIDISEVPENMFKLIGGDLYVITAGNTEDHNSMVAGWGGWGILLNKPVTWCFLHASRYTLDYMKREKKYTICFFDEAQKDEFMPFGAKSGRDSDKMKEHTLLPVVAPGGSVAYKEAKLVIECTLAEVTTVSPDDFYTPEGQEFGSAGFGQGFDYRLVFGDVTGVWIRK</sequence>